<evidence type="ECO:0000259" key="4">
    <source>
        <dbReference type="SMART" id="SM00838"/>
    </source>
</evidence>
<dbReference type="OrthoDB" id="9801472at2"/>
<keyword evidence="6" id="KW-0648">Protein biosynthesis</keyword>
<dbReference type="NCBIfam" id="TIGR00231">
    <property type="entry name" value="small_GTP"/>
    <property type="match status" value="1"/>
</dbReference>
<dbReference type="CDD" id="cd03713">
    <property type="entry name" value="EFG_mtEFG_C"/>
    <property type="match status" value="1"/>
</dbReference>
<gene>
    <name evidence="6" type="ORF">BN13_20013</name>
</gene>
<dbReference type="RefSeq" id="WP_048543518.1">
    <property type="nucleotide sequence ID" value="NZ_HF571038.1"/>
</dbReference>
<dbReference type="NCBIfam" id="NF009377">
    <property type="entry name" value="PRK12740.1-1"/>
    <property type="match status" value="1"/>
</dbReference>
<dbReference type="CDD" id="cd01434">
    <property type="entry name" value="EFG_mtEFG1_IV"/>
    <property type="match status" value="1"/>
</dbReference>
<evidence type="ECO:0000256" key="2">
    <source>
        <dbReference type="ARBA" id="ARBA00023134"/>
    </source>
</evidence>
<name>A0A077M5U5_9MICO</name>
<dbReference type="Pfam" id="PF14492">
    <property type="entry name" value="EFG_III"/>
    <property type="match status" value="1"/>
</dbReference>
<evidence type="ECO:0000256" key="3">
    <source>
        <dbReference type="SAM" id="MobiDB-lite"/>
    </source>
</evidence>
<dbReference type="InterPro" id="IPR047872">
    <property type="entry name" value="EFG_IV"/>
</dbReference>
<evidence type="ECO:0000256" key="1">
    <source>
        <dbReference type="ARBA" id="ARBA00022741"/>
    </source>
</evidence>
<dbReference type="SUPFAM" id="SSF52540">
    <property type="entry name" value="P-loop containing nucleoside triphosphate hydrolases"/>
    <property type="match status" value="1"/>
</dbReference>
<dbReference type="GO" id="GO:0032790">
    <property type="term" value="P:ribosome disassembly"/>
    <property type="evidence" value="ECO:0007669"/>
    <property type="project" value="TreeGrafter"/>
</dbReference>
<dbReference type="InterPro" id="IPR000640">
    <property type="entry name" value="EFG_V-like"/>
</dbReference>
<keyword evidence="6" id="KW-0251">Elongation factor</keyword>
<dbReference type="Pfam" id="PF03764">
    <property type="entry name" value="EFG_IV"/>
    <property type="match status" value="1"/>
</dbReference>
<protein>
    <submittedName>
        <fullName evidence="6">Elongation factor G-like protein</fullName>
    </submittedName>
</protein>
<organism evidence="6 7">
    <name type="scientific">Nostocoides jenkinsii Ben 74</name>
    <dbReference type="NCBI Taxonomy" id="1193518"/>
    <lineage>
        <taxon>Bacteria</taxon>
        <taxon>Bacillati</taxon>
        <taxon>Actinomycetota</taxon>
        <taxon>Actinomycetes</taxon>
        <taxon>Micrococcales</taxon>
        <taxon>Intrasporangiaceae</taxon>
        <taxon>Nostocoides</taxon>
    </lineage>
</organism>
<dbReference type="InterPro" id="IPR035649">
    <property type="entry name" value="EFG_V"/>
</dbReference>
<dbReference type="SMART" id="SM00889">
    <property type="entry name" value="EFG_IV"/>
    <property type="match status" value="1"/>
</dbReference>
<dbReference type="EMBL" id="CAJC01000112">
    <property type="protein sequence ID" value="CCI52691.1"/>
    <property type="molecule type" value="Genomic_DNA"/>
</dbReference>
<dbReference type="Gene3D" id="2.40.30.10">
    <property type="entry name" value="Translation factors"/>
    <property type="match status" value="1"/>
</dbReference>
<dbReference type="SUPFAM" id="SSF54211">
    <property type="entry name" value="Ribosomal protein S5 domain 2-like"/>
    <property type="match status" value="1"/>
</dbReference>
<dbReference type="InterPro" id="IPR000795">
    <property type="entry name" value="T_Tr_GTP-bd_dom"/>
</dbReference>
<keyword evidence="2" id="KW-0342">GTP-binding</keyword>
<dbReference type="InterPro" id="IPR005225">
    <property type="entry name" value="Small_GTP-bd"/>
</dbReference>
<dbReference type="FunFam" id="3.30.230.10:FF:000003">
    <property type="entry name" value="Elongation factor G"/>
    <property type="match status" value="1"/>
</dbReference>
<dbReference type="Pfam" id="PF22042">
    <property type="entry name" value="EF-G_D2"/>
    <property type="match status" value="1"/>
</dbReference>
<dbReference type="SMART" id="SM00838">
    <property type="entry name" value="EFG_C"/>
    <property type="match status" value="1"/>
</dbReference>
<proteinExistence type="predicted"/>
<dbReference type="Gene3D" id="3.30.70.870">
    <property type="entry name" value="Elongation Factor G (Translational Gtpase), domain 3"/>
    <property type="match status" value="1"/>
</dbReference>
<keyword evidence="7" id="KW-1185">Reference proteome</keyword>
<feature type="compositionally biased region" description="Basic and acidic residues" evidence="3">
    <location>
        <begin position="342"/>
        <end position="356"/>
    </location>
</feature>
<dbReference type="InterPro" id="IPR009000">
    <property type="entry name" value="Transl_B-barrel_sf"/>
</dbReference>
<feature type="domain" description="Elongation factor EFG" evidence="4">
    <location>
        <begin position="602"/>
        <end position="692"/>
    </location>
</feature>
<accession>A0A077M5U5</accession>
<dbReference type="Pfam" id="PF00009">
    <property type="entry name" value="GTP_EFTU"/>
    <property type="match status" value="1"/>
</dbReference>
<dbReference type="Gene3D" id="3.30.230.10">
    <property type="match status" value="1"/>
</dbReference>
<dbReference type="Gene3D" id="3.30.70.240">
    <property type="match status" value="1"/>
</dbReference>
<dbReference type="InterPro" id="IPR035647">
    <property type="entry name" value="EFG_III/V"/>
</dbReference>
<dbReference type="AlphaFoldDB" id="A0A077M5U5"/>
<dbReference type="InterPro" id="IPR005517">
    <property type="entry name" value="Transl_elong_EFG/EF2_IV"/>
</dbReference>
<dbReference type="GO" id="GO:0005525">
    <property type="term" value="F:GTP binding"/>
    <property type="evidence" value="ECO:0007669"/>
    <property type="project" value="UniProtKB-KW"/>
</dbReference>
<dbReference type="PANTHER" id="PTHR43261:SF6">
    <property type="entry name" value="ELONGATION FACTOR G-LIKE PROTEIN"/>
    <property type="match status" value="1"/>
</dbReference>
<dbReference type="InterPro" id="IPR014721">
    <property type="entry name" value="Ribsml_uS5_D2-typ_fold_subgr"/>
</dbReference>
<evidence type="ECO:0000313" key="7">
    <source>
        <dbReference type="Proteomes" id="UP000035720"/>
    </source>
</evidence>
<dbReference type="GO" id="GO:0003746">
    <property type="term" value="F:translation elongation factor activity"/>
    <property type="evidence" value="ECO:0007669"/>
    <property type="project" value="UniProtKB-KW"/>
</dbReference>
<feature type="region of interest" description="Disordered" evidence="3">
    <location>
        <begin position="337"/>
        <end position="368"/>
    </location>
</feature>
<dbReference type="STRING" id="1193518.BN13_20013"/>
<sequence length="695" mass="73896">MSRPNGGPSLPIPASPQQIRNIVLVGPSGGGKSTLFDRLVGAGGGRRKDDSSASTALRMSALGHGDLLINLVDTPGAPDFVGEVRAGLRAADAALFVVAAGATVDEASKMLWRECAAVGMPRAVALTKLEQTRDDYASVVDACRRAFGDAQPLQVPVLDGEKVTGLIDLLSQEVHGPDGAAVGALDDDQRAIVDDLRGGVVEAIIEESEDESMLDRYLEGEDLDAETLRADLRAAIGSARFFPIVPTHWASGVGVSELLRLFEHGFPSPADAWMPEVTTPDGADFGEVTCDPAGPLVAEVVRTSSDQYVGRLSLVRVFSGTLRPDMQLHVSGHLAQTAAHATEGHPDHDSDADRSGHVSTTSGEESVPRTEAIAGDLVWVTKVAHAETSDTLSTPERPALVQAWLLPEPLLPVAIHAASKADEDKLAAALGRLVAEDVTMRLEHNVETHQLVLWALGPAHVDDLLARLKERYNVNVEAEPLKTSLRETFVRACDVQGRLVKQSGGHGQYAVVKIKIEPLERGAGIEFVDKVVGGAVPRQFIPSVEKGARAQLEKGVLAGYPCVDVRVTLYDGKAHSVDSSDMAFQTAAGQALREAADEGTVAMLEPIDAITVTVADDHVGAVLADLRGRRGQVHGTLPADDTEGFTTITAEVPQHELSRYPIDLRSVAHGTGSFTREFVRYDHMPTALAREVTAN</sequence>
<comment type="caution">
    <text evidence="6">The sequence shown here is derived from an EMBL/GenBank/DDBJ whole genome shotgun (WGS) entry which is preliminary data.</text>
</comment>
<dbReference type="InterPro" id="IPR020568">
    <property type="entry name" value="Ribosomal_Su5_D2-typ_SF"/>
</dbReference>
<dbReference type="Pfam" id="PF00679">
    <property type="entry name" value="EFG_C"/>
    <property type="match status" value="1"/>
</dbReference>
<dbReference type="Gene3D" id="3.40.50.300">
    <property type="entry name" value="P-loop containing nucleotide triphosphate hydrolases"/>
    <property type="match status" value="1"/>
</dbReference>
<dbReference type="Proteomes" id="UP000035720">
    <property type="component" value="Unassembled WGS sequence"/>
</dbReference>
<dbReference type="InterPro" id="IPR027417">
    <property type="entry name" value="P-loop_NTPase"/>
</dbReference>
<dbReference type="SUPFAM" id="SSF50447">
    <property type="entry name" value="Translation proteins"/>
    <property type="match status" value="1"/>
</dbReference>
<reference evidence="6 7" key="1">
    <citation type="journal article" date="2013" name="ISME J.">
        <title>A metabolic model for members of the genus Tetrasphaera involved in enhanced biological phosphorus removal.</title>
        <authorList>
            <person name="Kristiansen R."/>
            <person name="Nguyen H.T.T."/>
            <person name="Saunders A.M."/>
            <person name="Nielsen J.L."/>
            <person name="Wimmer R."/>
            <person name="Le V.Q."/>
            <person name="McIlroy S.J."/>
            <person name="Petrovski S."/>
            <person name="Seviour R.J."/>
            <person name="Calteau A."/>
            <person name="Nielsen K.L."/>
            <person name="Nielsen P.H."/>
        </authorList>
    </citation>
    <scope>NUCLEOTIDE SEQUENCE [LARGE SCALE GENOMIC DNA]</scope>
    <source>
        <strain evidence="6 7">Ben 74</strain>
    </source>
</reference>
<dbReference type="GO" id="GO:0003924">
    <property type="term" value="F:GTPase activity"/>
    <property type="evidence" value="ECO:0007669"/>
    <property type="project" value="InterPro"/>
</dbReference>
<evidence type="ECO:0000313" key="6">
    <source>
        <dbReference type="EMBL" id="CCI52691.1"/>
    </source>
</evidence>
<dbReference type="SUPFAM" id="SSF54980">
    <property type="entry name" value="EF-G C-terminal domain-like"/>
    <property type="match status" value="2"/>
</dbReference>
<dbReference type="InterPro" id="IPR053905">
    <property type="entry name" value="EF-G-like_DII"/>
</dbReference>
<dbReference type="InterPro" id="IPR041095">
    <property type="entry name" value="EFG_II"/>
</dbReference>
<evidence type="ECO:0000259" key="5">
    <source>
        <dbReference type="SMART" id="SM00889"/>
    </source>
</evidence>
<dbReference type="PANTHER" id="PTHR43261">
    <property type="entry name" value="TRANSLATION ELONGATION FACTOR G-RELATED"/>
    <property type="match status" value="1"/>
</dbReference>
<keyword evidence="1" id="KW-0547">Nucleotide-binding</keyword>
<feature type="domain" description="Translation elongation factor EFG/EF2" evidence="5">
    <location>
        <begin position="482"/>
        <end position="600"/>
    </location>
</feature>